<keyword evidence="4" id="KW-1185">Reference proteome</keyword>
<evidence type="ECO:0000313" key="1">
    <source>
        <dbReference type="EMBL" id="PHM31215.1"/>
    </source>
</evidence>
<name>A0A1N6MZ00_9GAMM</name>
<protein>
    <submittedName>
        <fullName evidence="1">Integrase</fullName>
    </submittedName>
</protein>
<dbReference type="AlphaFoldDB" id="A0A1N6MZ00"/>
<organism evidence="2 3">
    <name type="scientific">Xenorhabdus innexi</name>
    <dbReference type="NCBI Taxonomy" id="290109"/>
    <lineage>
        <taxon>Bacteria</taxon>
        <taxon>Pseudomonadati</taxon>
        <taxon>Pseudomonadota</taxon>
        <taxon>Gammaproteobacteria</taxon>
        <taxon>Enterobacterales</taxon>
        <taxon>Morganellaceae</taxon>
        <taxon>Xenorhabdus</taxon>
    </lineage>
</organism>
<accession>A0A1N6MZ00</accession>
<reference evidence="3" key="1">
    <citation type="submission" date="2016-12" db="EMBL/GenBank/DDBJ databases">
        <authorList>
            <person name="Gaudriault S."/>
        </authorList>
    </citation>
    <scope>NUCLEOTIDE SEQUENCE [LARGE SCALE GENOMIC DNA]</scope>
    <source>
        <strain evidence="3">HGB1681 (deposited as PTA-6826 in the American Type Culture Collection)</strain>
    </source>
</reference>
<sequence>MERGIIHHNHCPPWDLRQQILCHYGQARTSNELRKQGIFVSGSGVRSIWLRHNLENFKKRLAALEAKVEKEGIILTEAQIIALEKK</sequence>
<dbReference type="EMBL" id="FTLG01000191">
    <property type="protein sequence ID" value="SIP74004.1"/>
    <property type="molecule type" value="Genomic_DNA"/>
</dbReference>
<gene>
    <name evidence="1" type="ORF">Xinn_02924</name>
    <name evidence="2" type="ORF">XIS1_490001</name>
</gene>
<evidence type="ECO:0000313" key="2">
    <source>
        <dbReference type="EMBL" id="SIP74004.1"/>
    </source>
</evidence>
<dbReference type="EMBL" id="NIBU01000041">
    <property type="protein sequence ID" value="PHM31215.1"/>
    <property type="molecule type" value="Genomic_DNA"/>
</dbReference>
<evidence type="ECO:0000313" key="3">
    <source>
        <dbReference type="Proteomes" id="UP000196435"/>
    </source>
</evidence>
<dbReference type="Proteomes" id="UP000224871">
    <property type="component" value="Unassembled WGS sequence"/>
</dbReference>
<reference evidence="2" key="2">
    <citation type="submission" date="2016-12" db="EMBL/GenBank/DDBJ databases">
        <authorList>
            <person name="Song W.-J."/>
            <person name="Kurnit D.M."/>
        </authorList>
    </citation>
    <scope>NUCLEOTIDE SEQUENCE [LARGE SCALE GENOMIC DNA]</scope>
    <source>
        <strain evidence="2">HGB1681</strain>
    </source>
</reference>
<reference evidence="1 4" key="3">
    <citation type="journal article" date="2017" name="Nat. Microbiol.">
        <title>Natural product diversity associated with the nematode symbionts Photorhabdus and Xenorhabdus.</title>
        <authorList>
            <person name="Tobias N.J."/>
            <person name="Wolff H."/>
            <person name="Djahanschiri B."/>
            <person name="Grundmann F."/>
            <person name="Kronenwerth M."/>
            <person name="Shi Y.M."/>
            <person name="Simonyi S."/>
            <person name="Grun P."/>
            <person name="Shapiro-Ilan D."/>
            <person name="Pidot S.J."/>
            <person name="Stinear T.P."/>
            <person name="Ebersberger I."/>
            <person name="Bode H.B."/>
        </authorList>
    </citation>
    <scope>NUCLEOTIDE SEQUENCE [LARGE SCALE GENOMIC DNA]</scope>
    <source>
        <strain evidence="1 4">DSM 16336</strain>
    </source>
</reference>
<dbReference type="Proteomes" id="UP000196435">
    <property type="component" value="Unassembled WGS sequence"/>
</dbReference>
<evidence type="ECO:0000313" key="4">
    <source>
        <dbReference type="Proteomes" id="UP000224871"/>
    </source>
</evidence>
<proteinExistence type="predicted"/>